<dbReference type="Pfam" id="PF23491">
    <property type="entry name" value="bPH_8"/>
    <property type="match status" value="1"/>
</dbReference>
<protein>
    <recommendedName>
        <fullName evidence="1">Sublancin immunity protein SunI-like PH domain-containing protein</fullName>
    </recommendedName>
</protein>
<reference evidence="3" key="1">
    <citation type="submission" date="2016-10" db="EMBL/GenBank/DDBJ databases">
        <authorList>
            <person name="Varghese N."/>
            <person name="Submissions S."/>
        </authorList>
    </citation>
    <scope>NUCLEOTIDE SEQUENCE [LARGE SCALE GENOMIC DNA]</scope>
    <source>
        <strain evidence="3">CGMCC 1.3704</strain>
    </source>
</reference>
<keyword evidence="3" id="KW-1185">Reference proteome</keyword>
<dbReference type="AlphaFoldDB" id="A0A1I3Q5H7"/>
<dbReference type="OrthoDB" id="2623008at2"/>
<dbReference type="RefSeq" id="WP_075034970.1">
    <property type="nucleotide sequence ID" value="NZ_FOSB01000001.1"/>
</dbReference>
<name>A0A1I3Q5H7_HALDA</name>
<sequence>MIGVNVKESSENIIVSWQLSKVEIPKNEIIEVIGDDTYGGEEQTAMRIGYPYATTERIVIKTRKQNYILFTNDTSIRNKIERMIS</sequence>
<evidence type="ECO:0000313" key="3">
    <source>
        <dbReference type="Proteomes" id="UP000183557"/>
    </source>
</evidence>
<evidence type="ECO:0000313" key="2">
    <source>
        <dbReference type="EMBL" id="SFJ28677.1"/>
    </source>
</evidence>
<dbReference type="InterPro" id="IPR055365">
    <property type="entry name" value="PH_SunI-like"/>
</dbReference>
<gene>
    <name evidence="2" type="ORF">SAMN04487936_101534</name>
</gene>
<dbReference type="EMBL" id="FOSB01000001">
    <property type="protein sequence ID" value="SFJ28677.1"/>
    <property type="molecule type" value="Genomic_DNA"/>
</dbReference>
<evidence type="ECO:0000259" key="1">
    <source>
        <dbReference type="Pfam" id="PF23491"/>
    </source>
</evidence>
<proteinExistence type="predicted"/>
<accession>A0A1I3Q5H7</accession>
<organism evidence="2 3">
    <name type="scientific">Halobacillus dabanensis</name>
    <dbReference type="NCBI Taxonomy" id="240302"/>
    <lineage>
        <taxon>Bacteria</taxon>
        <taxon>Bacillati</taxon>
        <taxon>Bacillota</taxon>
        <taxon>Bacilli</taxon>
        <taxon>Bacillales</taxon>
        <taxon>Bacillaceae</taxon>
        <taxon>Halobacillus</taxon>
    </lineage>
</organism>
<dbReference type="Proteomes" id="UP000183557">
    <property type="component" value="Unassembled WGS sequence"/>
</dbReference>
<feature type="domain" description="Sublancin immunity protein SunI-like PH" evidence="1">
    <location>
        <begin position="3"/>
        <end position="81"/>
    </location>
</feature>